<feature type="region of interest" description="Interaction with substrate tRNA" evidence="6">
    <location>
        <begin position="113"/>
        <end position="116"/>
    </location>
</feature>
<protein>
    <recommendedName>
        <fullName evidence="6">tRNA dimethylallyltransferase</fullName>
        <ecNumber evidence="6">2.5.1.75</ecNumber>
    </recommendedName>
    <alternativeName>
        <fullName evidence="6">Dimethylallyl diphosphate:tRNA dimethylallyltransferase</fullName>
        <shortName evidence="6">DMAPP:tRNA dimethylallyltransferase</shortName>
        <shortName evidence="6">DMATase</shortName>
    </alternativeName>
    <alternativeName>
        <fullName evidence="6">Isopentenyl-diphosphate:tRNA isopentenyltransferase</fullName>
        <shortName evidence="6">IPP transferase</shortName>
        <shortName evidence="6">IPPT</shortName>
        <shortName evidence="6">IPTase</shortName>
    </alternativeName>
</protein>
<keyword evidence="5 6" id="KW-0460">Magnesium</keyword>
<comment type="caution">
    <text evidence="10">The sequence shown here is derived from an EMBL/GenBank/DDBJ whole genome shotgun (WGS) entry which is preliminary data.</text>
</comment>
<keyword evidence="6 7" id="KW-0819">tRNA processing</keyword>
<evidence type="ECO:0000256" key="7">
    <source>
        <dbReference type="RuleBase" id="RU003783"/>
    </source>
</evidence>
<comment type="function">
    <text evidence="6 8">Catalyzes the transfer of a dimethylallyl group onto the adenine at position 37 in tRNAs that read codons beginning with uridine, leading to the formation of N6-(dimethylallyl)adenosine (i(6)A).</text>
</comment>
<evidence type="ECO:0000313" key="11">
    <source>
        <dbReference type="Proteomes" id="UP001196980"/>
    </source>
</evidence>
<keyword evidence="11" id="KW-1185">Reference proteome</keyword>
<gene>
    <name evidence="6 10" type="primary">miaA</name>
    <name evidence="10" type="ORF">HWQ67_04740</name>
</gene>
<dbReference type="EC" id="2.5.1.75" evidence="6"/>
<feature type="binding site" evidence="6">
    <location>
        <begin position="90"/>
        <end position="95"/>
    </location>
    <ligand>
        <name>substrate</name>
    </ligand>
</feature>
<comment type="catalytic activity">
    <reaction evidence="6 7">
        <text>adenosine(37) in tRNA + dimethylallyl diphosphate = N(6)-dimethylallyladenosine(37) in tRNA + diphosphate</text>
        <dbReference type="Rhea" id="RHEA:26482"/>
        <dbReference type="Rhea" id="RHEA-COMP:10162"/>
        <dbReference type="Rhea" id="RHEA-COMP:10375"/>
        <dbReference type="ChEBI" id="CHEBI:33019"/>
        <dbReference type="ChEBI" id="CHEBI:57623"/>
        <dbReference type="ChEBI" id="CHEBI:74411"/>
        <dbReference type="ChEBI" id="CHEBI:74415"/>
        <dbReference type="EC" id="2.5.1.75"/>
    </reaction>
</comment>
<evidence type="ECO:0000256" key="6">
    <source>
        <dbReference type="HAMAP-Rule" id="MF_00185"/>
    </source>
</evidence>
<dbReference type="RefSeq" id="WP_218251501.1">
    <property type="nucleotide sequence ID" value="NZ_JABXWD010000054.1"/>
</dbReference>
<feature type="binding site" evidence="6">
    <location>
        <begin position="88"/>
        <end position="95"/>
    </location>
    <ligand>
        <name>ATP</name>
        <dbReference type="ChEBI" id="CHEBI:30616"/>
    </ligand>
</feature>
<comment type="cofactor">
    <cofactor evidence="1 6">
        <name>Mg(2+)</name>
        <dbReference type="ChEBI" id="CHEBI:18420"/>
    </cofactor>
</comment>
<evidence type="ECO:0000256" key="4">
    <source>
        <dbReference type="ARBA" id="ARBA00022840"/>
    </source>
</evidence>
<keyword evidence="4 6" id="KW-0067">ATP-binding</keyword>
<evidence type="ECO:0000256" key="9">
    <source>
        <dbReference type="RuleBase" id="RU003785"/>
    </source>
</evidence>
<accession>A0ABS6RXW8</accession>
<sequence length="385" mass="43282">MNNSNLVRKKLLWERSTSLSTSPEQLVPLTKTPIADKATQVDGARRTGQSISLTSIVEHPDGHVKGNSGLLPESEEAIPRHTVVALVGPTCVGKSSVAILMAQYLDTEIISADSMQVYKGMDIGTAKPDAEQQRAVKHHMIDVVEPWEDYSTGRYLSDAVSVIDDLHKRSRIPLVVGGTGLYLRAMTRGLVDAPQADWQLRDRLTAIESKRPGWLMRYLRRIDPVSCGRIDPHDTRRIVRAVEVFLKTGSPMSAIQHTSTRPLPHRFIKLGLTRNRQELYAMIQHRVDEMLRSGLLQEVRALAQLALARTPLQAIGYKELLACFRGEMTLDMAVGEIKKATKRYAKRQFTWFNAEDNITWIDISGISNSQDIFEKIKHILNKNCK</sequence>
<keyword evidence="2 6" id="KW-0808">Transferase</keyword>
<feature type="site" description="Interaction with substrate tRNA" evidence="6">
    <location>
        <position position="179"/>
    </location>
</feature>
<dbReference type="InterPro" id="IPR039657">
    <property type="entry name" value="Dimethylallyltransferase"/>
</dbReference>
<evidence type="ECO:0000256" key="1">
    <source>
        <dbReference type="ARBA" id="ARBA00001946"/>
    </source>
</evidence>
<reference evidence="10 11" key="1">
    <citation type="journal article" date="2020" name="J Geophys Res Biogeosci">
        <title>Magnetotaxis as an Adaptation to Enable Bacterial Shuttling of Microbial Sulfur and Sulfur Cycling Across Aquatic Oxic#Anoxic Interfaces.</title>
        <authorList>
            <person name="Li J."/>
            <person name="Liu P."/>
            <person name="Wang J."/>
            <person name="Roberts A.P."/>
            <person name="Pan Y."/>
        </authorList>
    </citation>
    <scope>NUCLEOTIDE SEQUENCE [LARGE SCALE GENOMIC DNA]</scope>
    <source>
        <strain evidence="10 11">MYR-1_YQ</strain>
    </source>
</reference>
<comment type="caution">
    <text evidence="6">Lacks conserved residue(s) required for the propagation of feature annotation.</text>
</comment>
<keyword evidence="3 6" id="KW-0547">Nucleotide-binding</keyword>
<feature type="site" description="Interaction with substrate tRNA" evidence="6">
    <location>
        <position position="201"/>
    </location>
</feature>
<evidence type="ECO:0000256" key="5">
    <source>
        <dbReference type="ARBA" id="ARBA00022842"/>
    </source>
</evidence>
<dbReference type="HAMAP" id="MF_00185">
    <property type="entry name" value="IPP_trans"/>
    <property type="match status" value="1"/>
</dbReference>
<evidence type="ECO:0000256" key="2">
    <source>
        <dbReference type="ARBA" id="ARBA00022679"/>
    </source>
</evidence>
<dbReference type="EMBL" id="JABXWD010000054">
    <property type="protein sequence ID" value="MBV6340884.1"/>
    <property type="molecule type" value="Genomic_DNA"/>
</dbReference>
<dbReference type="Pfam" id="PF01715">
    <property type="entry name" value="IPPT"/>
    <property type="match status" value="1"/>
</dbReference>
<evidence type="ECO:0000313" key="10">
    <source>
        <dbReference type="EMBL" id="MBV6340884.1"/>
    </source>
</evidence>
<dbReference type="InterPro" id="IPR018022">
    <property type="entry name" value="IPT"/>
</dbReference>
<evidence type="ECO:0000256" key="3">
    <source>
        <dbReference type="ARBA" id="ARBA00022741"/>
    </source>
</evidence>
<dbReference type="PANTHER" id="PTHR11088">
    <property type="entry name" value="TRNA DIMETHYLALLYLTRANSFERASE"/>
    <property type="match status" value="1"/>
</dbReference>
<comment type="subunit">
    <text evidence="6">Monomer.</text>
</comment>
<proteinExistence type="inferred from homology"/>
<evidence type="ECO:0000256" key="8">
    <source>
        <dbReference type="RuleBase" id="RU003784"/>
    </source>
</evidence>
<comment type="similarity">
    <text evidence="6 9">Belongs to the IPP transferase family.</text>
</comment>
<dbReference type="Proteomes" id="UP001196980">
    <property type="component" value="Unassembled WGS sequence"/>
</dbReference>
<dbReference type="GO" id="GO:0052381">
    <property type="term" value="F:tRNA dimethylallyltransferase activity"/>
    <property type="evidence" value="ECO:0007669"/>
    <property type="project" value="UniProtKB-EC"/>
</dbReference>
<dbReference type="PANTHER" id="PTHR11088:SF60">
    <property type="entry name" value="TRNA DIMETHYLALLYLTRANSFERASE"/>
    <property type="match status" value="1"/>
</dbReference>
<dbReference type="NCBIfam" id="TIGR00174">
    <property type="entry name" value="miaA"/>
    <property type="match status" value="1"/>
</dbReference>
<organism evidence="10 11">
    <name type="scientific">Candidatus Magnetobacterium casense</name>
    <dbReference type="NCBI Taxonomy" id="1455061"/>
    <lineage>
        <taxon>Bacteria</taxon>
        <taxon>Pseudomonadati</taxon>
        <taxon>Nitrospirota</taxon>
        <taxon>Thermodesulfovibrionia</taxon>
        <taxon>Thermodesulfovibrionales</taxon>
        <taxon>Candidatus Magnetobacteriaceae</taxon>
        <taxon>Candidatus Magnetobacterium</taxon>
    </lineage>
</organism>
<name>A0ABS6RXW8_9BACT</name>